<evidence type="ECO:0008006" key="6">
    <source>
        <dbReference type="Google" id="ProtNLM"/>
    </source>
</evidence>
<feature type="binding site" evidence="3">
    <location>
        <position position="132"/>
    </location>
    <ligand>
        <name>a divalent metal cation</name>
        <dbReference type="ChEBI" id="CHEBI:60240"/>
    </ligand>
</feature>
<sequence length="171" mass="19549">MTQPVLTVEDVMAWNERTHAEWRKLFTEHPEALAIPCDITGTKNVAELMQHIIAPEIRYAQQLSGLPIADYKDIPYDSVDAIYATHEHAMTLFRELLASDTIDWDAKFEFTTRSFGQARSTRKAVLFHALTHGIRHYAQLTTLVRQHGISHKLPQDYLVMHLEIVNKSLAG</sequence>
<reference evidence="4" key="1">
    <citation type="journal article" date="2014" name="Int. J. Syst. Evol. Microbiol.">
        <title>Complete genome sequence of Corynebacterium casei LMG S-19264T (=DSM 44701T), isolated from a smear-ripened cheese.</title>
        <authorList>
            <consortium name="US DOE Joint Genome Institute (JGI-PGF)"/>
            <person name="Walter F."/>
            <person name="Albersmeier A."/>
            <person name="Kalinowski J."/>
            <person name="Ruckert C."/>
        </authorList>
    </citation>
    <scope>NUCLEOTIDE SEQUENCE</scope>
    <source>
        <strain evidence="4">CGMCC 1.15447</strain>
    </source>
</reference>
<reference evidence="4" key="2">
    <citation type="submission" date="2020-09" db="EMBL/GenBank/DDBJ databases">
        <authorList>
            <person name="Sun Q."/>
            <person name="Zhou Y."/>
        </authorList>
    </citation>
    <scope>NUCLEOTIDE SEQUENCE</scope>
    <source>
        <strain evidence="4">CGMCC 1.15447</strain>
    </source>
</reference>
<dbReference type="Gene3D" id="1.20.120.450">
    <property type="entry name" value="dinb family like domain"/>
    <property type="match status" value="1"/>
</dbReference>
<dbReference type="SUPFAM" id="SSF109854">
    <property type="entry name" value="DinB/YfiT-like putative metalloenzymes"/>
    <property type="match status" value="1"/>
</dbReference>
<evidence type="ECO:0000256" key="3">
    <source>
        <dbReference type="PIRSR" id="PIRSR607837-1"/>
    </source>
</evidence>
<dbReference type="InterPro" id="IPR007837">
    <property type="entry name" value="DinB"/>
</dbReference>
<keyword evidence="5" id="KW-1185">Reference proteome</keyword>
<keyword evidence="2 3" id="KW-0479">Metal-binding</keyword>
<evidence type="ECO:0000256" key="2">
    <source>
        <dbReference type="ARBA" id="ARBA00022723"/>
    </source>
</evidence>
<organism evidence="4 5">
    <name type="scientific">Edaphobacter acidisoli</name>
    <dbReference type="NCBI Taxonomy" id="2040573"/>
    <lineage>
        <taxon>Bacteria</taxon>
        <taxon>Pseudomonadati</taxon>
        <taxon>Acidobacteriota</taxon>
        <taxon>Terriglobia</taxon>
        <taxon>Terriglobales</taxon>
        <taxon>Acidobacteriaceae</taxon>
        <taxon>Edaphobacter</taxon>
    </lineage>
</organism>
<gene>
    <name evidence="4" type="ORF">GCM10011507_24030</name>
</gene>
<evidence type="ECO:0000313" key="4">
    <source>
        <dbReference type="EMBL" id="GGA71622.1"/>
    </source>
</evidence>
<dbReference type="AlphaFoldDB" id="A0A916RXW8"/>
<protein>
    <recommendedName>
        <fullName evidence="6">Damage-inducible protein DinB</fullName>
    </recommendedName>
</protein>
<comment type="similarity">
    <text evidence="1">Belongs to the DinB family.</text>
</comment>
<comment type="caution">
    <text evidence="4">The sequence shown here is derived from an EMBL/GenBank/DDBJ whole genome shotgun (WGS) entry which is preliminary data.</text>
</comment>
<evidence type="ECO:0000256" key="1">
    <source>
        <dbReference type="ARBA" id="ARBA00008635"/>
    </source>
</evidence>
<name>A0A916RXW8_9BACT</name>
<dbReference type="RefSeq" id="WP_188759484.1">
    <property type="nucleotide sequence ID" value="NZ_BMJB01000001.1"/>
</dbReference>
<dbReference type="GO" id="GO:0046872">
    <property type="term" value="F:metal ion binding"/>
    <property type="evidence" value="ECO:0007669"/>
    <property type="project" value="UniProtKB-KW"/>
</dbReference>
<evidence type="ECO:0000313" key="5">
    <source>
        <dbReference type="Proteomes" id="UP000648801"/>
    </source>
</evidence>
<feature type="binding site" evidence="3">
    <location>
        <position position="51"/>
    </location>
    <ligand>
        <name>a divalent metal cation</name>
        <dbReference type="ChEBI" id="CHEBI:60240"/>
    </ligand>
</feature>
<feature type="binding site" evidence="3">
    <location>
        <position position="136"/>
    </location>
    <ligand>
        <name>a divalent metal cation</name>
        <dbReference type="ChEBI" id="CHEBI:60240"/>
    </ligand>
</feature>
<accession>A0A916RXW8</accession>
<dbReference type="EMBL" id="BMJB01000001">
    <property type="protein sequence ID" value="GGA71622.1"/>
    <property type="molecule type" value="Genomic_DNA"/>
</dbReference>
<dbReference type="InterPro" id="IPR034660">
    <property type="entry name" value="DinB/YfiT-like"/>
</dbReference>
<proteinExistence type="inferred from homology"/>
<dbReference type="Proteomes" id="UP000648801">
    <property type="component" value="Unassembled WGS sequence"/>
</dbReference>
<dbReference type="Pfam" id="PF05163">
    <property type="entry name" value="DinB"/>
    <property type="match status" value="1"/>
</dbReference>